<evidence type="ECO:0000313" key="3">
    <source>
        <dbReference type="Proteomes" id="UP001596111"/>
    </source>
</evidence>
<sequence>MQPVRELPNTVKPAHGRDIRTAYWRAESVAPLWRILAASGYGLWAWLGLALMLELYPAGRNGTLLPLCAGTVLVGIGLLAACLPWRGAPDWYGWYPRRDSRPNRAALLALVTFLPMLAVAGLVRGDNIFWATRLAGAMLALCSVASLAYAGHRFRHQLSPTVQRASAALPLSRMVFAGYAGGLWLWLCTLVQGDLVAPPGLYPWILLLLTLALLLGLLEGQGWRSLARLGPREGAAEQALQPARFAAALFIYVFPCIALLLARQNGVDLIAAALAVPSCLLGKWLERCLYESLLRGAAA</sequence>
<evidence type="ECO:0000313" key="2">
    <source>
        <dbReference type="EMBL" id="MFC5581547.1"/>
    </source>
</evidence>
<dbReference type="EMBL" id="JBHSNG010000009">
    <property type="protein sequence ID" value="MFC5581547.1"/>
    <property type="molecule type" value="Genomic_DNA"/>
</dbReference>
<proteinExistence type="predicted"/>
<keyword evidence="1" id="KW-0472">Membrane</keyword>
<feature type="transmembrane region" description="Helical" evidence="1">
    <location>
        <begin position="171"/>
        <end position="195"/>
    </location>
</feature>
<comment type="caution">
    <text evidence="2">The sequence shown here is derived from an EMBL/GenBank/DDBJ whole genome shotgun (WGS) entry which is preliminary data.</text>
</comment>
<feature type="transmembrane region" description="Helical" evidence="1">
    <location>
        <begin position="32"/>
        <end position="52"/>
    </location>
</feature>
<feature type="transmembrane region" description="Helical" evidence="1">
    <location>
        <begin position="129"/>
        <end position="150"/>
    </location>
</feature>
<dbReference type="RefSeq" id="WP_377326807.1">
    <property type="nucleotide sequence ID" value="NZ_JBHSNG010000009.1"/>
</dbReference>
<dbReference type="Proteomes" id="UP001596111">
    <property type="component" value="Unassembled WGS sequence"/>
</dbReference>
<evidence type="ECO:0000256" key="1">
    <source>
        <dbReference type="SAM" id="Phobius"/>
    </source>
</evidence>
<gene>
    <name evidence="2" type="ORF">ACFPPB_10535</name>
</gene>
<protein>
    <recommendedName>
        <fullName evidence="4">CPBP family intramembrane metalloprotease</fullName>
    </recommendedName>
</protein>
<feature type="transmembrane region" description="Helical" evidence="1">
    <location>
        <begin position="64"/>
        <end position="85"/>
    </location>
</feature>
<feature type="transmembrane region" description="Helical" evidence="1">
    <location>
        <begin position="239"/>
        <end position="261"/>
    </location>
</feature>
<name>A0ABW0SWV2_9GAMM</name>
<keyword evidence="1" id="KW-0812">Transmembrane</keyword>
<reference evidence="3" key="1">
    <citation type="journal article" date="2019" name="Int. J. Syst. Evol. Microbiol.">
        <title>The Global Catalogue of Microorganisms (GCM) 10K type strain sequencing project: providing services to taxonomists for standard genome sequencing and annotation.</title>
        <authorList>
            <consortium name="The Broad Institute Genomics Platform"/>
            <consortium name="The Broad Institute Genome Sequencing Center for Infectious Disease"/>
            <person name="Wu L."/>
            <person name="Ma J."/>
        </authorList>
    </citation>
    <scope>NUCLEOTIDE SEQUENCE [LARGE SCALE GENOMIC DNA]</scope>
    <source>
        <strain evidence="3">CGMCC 1.13587</strain>
    </source>
</reference>
<accession>A0ABW0SWV2</accession>
<feature type="transmembrane region" description="Helical" evidence="1">
    <location>
        <begin position="105"/>
        <end position="123"/>
    </location>
</feature>
<evidence type="ECO:0008006" key="4">
    <source>
        <dbReference type="Google" id="ProtNLM"/>
    </source>
</evidence>
<keyword evidence="1" id="KW-1133">Transmembrane helix</keyword>
<keyword evidence="3" id="KW-1185">Reference proteome</keyword>
<organism evidence="2 3">
    <name type="scientific">Rhodanobacter terrae</name>
    <dbReference type="NCBI Taxonomy" id="418647"/>
    <lineage>
        <taxon>Bacteria</taxon>
        <taxon>Pseudomonadati</taxon>
        <taxon>Pseudomonadota</taxon>
        <taxon>Gammaproteobacteria</taxon>
        <taxon>Lysobacterales</taxon>
        <taxon>Rhodanobacteraceae</taxon>
        <taxon>Rhodanobacter</taxon>
    </lineage>
</organism>
<feature type="transmembrane region" description="Helical" evidence="1">
    <location>
        <begin position="201"/>
        <end position="218"/>
    </location>
</feature>